<name>A0ABW5CCG4_9PROT</name>
<keyword evidence="2 4" id="KW-0548">Nucleotidyltransferase</keyword>
<dbReference type="InterPro" id="IPR004528">
    <property type="entry name" value="KdsB"/>
</dbReference>
<accession>A0ABW5CCG4</accession>
<sequence length="257" mass="27860">MSAVCIIPARMASSRFPGKPLIGLLGLPLVLHVWHRCRLARGLDRVVVATCDREIHDAVVAAGGEAVMTGDHHPGCVDRTVEAVAKLGIAPAADDLVLMVQGDEVLVTPAMIEQMLAAYAEAPAPVVNLASPIHSAADHDDHNCVKVCAAPDGRALFFSRSPIPSRSRVKDFPPVYQQTGVIGFSRAFLDTFGQLPRTPLERIEQIDMLRTLEHGYAIRIVVADRETIGVDTPADRDRAEQVLRADPITARYLELGR</sequence>
<dbReference type="Gene3D" id="3.90.550.10">
    <property type="entry name" value="Spore Coat Polysaccharide Biosynthesis Protein SpsA, Chain A"/>
    <property type="match status" value="1"/>
</dbReference>
<evidence type="ECO:0000256" key="1">
    <source>
        <dbReference type="ARBA" id="ARBA00022679"/>
    </source>
</evidence>
<keyword evidence="3" id="KW-0448">Lipopolysaccharide biosynthesis</keyword>
<dbReference type="InterPro" id="IPR029044">
    <property type="entry name" value="Nucleotide-diphossugar_trans"/>
</dbReference>
<dbReference type="EMBL" id="JBHUIY010000022">
    <property type="protein sequence ID" value="MFD2234498.1"/>
    <property type="molecule type" value="Genomic_DNA"/>
</dbReference>
<evidence type="ECO:0000313" key="5">
    <source>
        <dbReference type="Proteomes" id="UP001597296"/>
    </source>
</evidence>
<proteinExistence type="predicted"/>
<dbReference type="InterPro" id="IPR003329">
    <property type="entry name" value="Cytidylyl_trans"/>
</dbReference>
<dbReference type="Pfam" id="PF02348">
    <property type="entry name" value="CTP_transf_3"/>
    <property type="match status" value="1"/>
</dbReference>
<dbReference type="RefSeq" id="WP_377316767.1">
    <property type="nucleotide sequence ID" value="NZ_JBHUIY010000022.1"/>
</dbReference>
<evidence type="ECO:0000256" key="2">
    <source>
        <dbReference type="ARBA" id="ARBA00022695"/>
    </source>
</evidence>
<keyword evidence="1 4" id="KW-0808">Transferase</keyword>
<comment type="caution">
    <text evidence="4">The sequence shown here is derived from an EMBL/GenBank/DDBJ whole genome shotgun (WGS) entry which is preliminary data.</text>
</comment>
<dbReference type="GO" id="GO:0008690">
    <property type="term" value="F:3-deoxy-manno-octulosonate cytidylyltransferase activity"/>
    <property type="evidence" value="ECO:0007669"/>
    <property type="project" value="UniProtKB-EC"/>
</dbReference>
<reference evidence="5" key="1">
    <citation type="journal article" date="2019" name="Int. J. Syst. Evol. Microbiol.">
        <title>The Global Catalogue of Microorganisms (GCM) 10K type strain sequencing project: providing services to taxonomists for standard genome sequencing and annotation.</title>
        <authorList>
            <consortium name="The Broad Institute Genomics Platform"/>
            <consortium name="The Broad Institute Genome Sequencing Center for Infectious Disease"/>
            <person name="Wu L."/>
            <person name="Ma J."/>
        </authorList>
    </citation>
    <scope>NUCLEOTIDE SEQUENCE [LARGE SCALE GENOMIC DNA]</scope>
    <source>
        <strain evidence="5">KCTC 15012</strain>
    </source>
</reference>
<organism evidence="4 5">
    <name type="scientific">Phaeospirillum tilakii</name>
    <dbReference type="NCBI Taxonomy" id="741673"/>
    <lineage>
        <taxon>Bacteria</taxon>
        <taxon>Pseudomonadati</taxon>
        <taxon>Pseudomonadota</taxon>
        <taxon>Alphaproteobacteria</taxon>
        <taxon>Rhodospirillales</taxon>
        <taxon>Rhodospirillaceae</taxon>
        <taxon>Phaeospirillum</taxon>
    </lineage>
</organism>
<dbReference type="PANTHER" id="PTHR42866">
    <property type="entry name" value="3-DEOXY-MANNO-OCTULOSONATE CYTIDYLYLTRANSFERASE"/>
    <property type="match status" value="1"/>
</dbReference>
<dbReference type="CDD" id="cd02517">
    <property type="entry name" value="CMP-KDO-Synthetase"/>
    <property type="match status" value="1"/>
</dbReference>
<gene>
    <name evidence="4" type="primary">kdsB</name>
    <name evidence="4" type="ORF">ACFSNB_11840</name>
</gene>
<dbReference type="Proteomes" id="UP001597296">
    <property type="component" value="Unassembled WGS sequence"/>
</dbReference>
<dbReference type="NCBIfam" id="TIGR00466">
    <property type="entry name" value="kdsB"/>
    <property type="match status" value="1"/>
</dbReference>
<keyword evidence="5" id="KW-1185">Reference proteome</keyword>
<dbReference type="EC" id="2.7.7.38" evidence="4"/>
<dbReference type="NCBIfam" id="NF003952">
    <property type="entry name" value="PRK05450.1-5"/>
    <property type="match status" value="1"/>
</dbReference>
<protein>
    <submittedName>
        <fullName evidence="4">3-deoxy-manno-octulosonate cytidylyltransferase</fullName>
        <ecNumber evidence="4">2.7.7.38</ecNumber>
    </submittedName>
</protein>
<dbReference type="NCBIfam" id="NF009905">
    <property type="entry name" value="PRK13368.1"/>
    <property type="match status" value="1"/>
</dbReference>
<dbReference type="PANTHER" id="PTHR42866:SF2">
    <property type="entry name" value="3-DEOXY-MANNO-OCTULOSONATE CYTIDYLYLTRANSFERASE, MITOCHONDRIAL"/>
    <property type="match status" value="1"/>
</dbReference>
<evidence type="ECO:0000256" key="3">
    <source>
        <dbReference type="ARBA" id="ARBA00022985"/>
    </source>
</evidence>
<dbReference type="SUPFAM" id="SSF53448">
    <property type="entry name" value="Nucleotide-diphospho-sugar transferases"/>
    <property type="match status" value="1"/>
</dbReference>
<evidence type="ECO:0000313" key="4">
    <source>
        <dbReference type="EMBL" id="MFD2234498.1"/>
    </source>
</evidence>